<accession>A0A9W3JLI7</accession>
<sequence length="145" mass="16434">MGKGMKGQPMEWKDEEAKKRSLANLQPNAAMKHGLRSQNFEATLTEAELQQIAKTESDILAQLGDSATSTDKINAERYAIALIKVQRADQIENVSIKYKDFTKELLEIEKQLGLDRRYRLSKSNTENPSNTDWMLSLFDGANEKL</sequence>
<evidence type="ECO:0008006" key="3">
    <source>
        <dbReference type="Google" id="ProtNLM"/>
    </source>
</evidence>
<gene>
    <name evidence="1" type="ORF">BTF1_07930</name>
</gene>
<dbReference type="RefSeq" id="WP_000515254.1">
    <property type="nucleotide sequence ID" value="NC_018508.1"/>
</dbReference>
<dbReference type="Proteomes" id="UP000005257">
    <property type="component" value="Chromosome"/>
</dbReference>
<name>A0A9W3JLI7_BACTU</name>
<dbReference type="KEGG" id="btn:BTF1_07930"/>
<dbReference type="AlphaFoldDB" id="A0A9W3JLI7"/>
<proteinExistence type="predicted"/>
<evidence type="ECO:0000313" key="1">
    <source>
        <dbReference type="EMBL" id="AFQ25797.1"/>
    </source>
</evidence>
<evidence type="ECO:0000313" key="2">
    <source>
        <dbReference type="Proteomes" id="UP000005257"/>
    </source>
</evidence>
<dbReference type="EMBL" id="CP003763">
    <property type="protein sequence ID" value="AFQ25797.1"/>
    <property type="molecule type" value="Genomic_DNA"/>
</dbReference>
<reference evidence="1 2" key="1">
    <citation type="journal article" date="2013" name="Genome Announc.">
        <title>Complete Genome Sequence of Bacillus thuringiensis Serovar Israelensis Strain HD-789.</title>
        <authorList>
            <person name="Doggett N.A."/>
            <person name="Stubben C.J."/>
            <person name="Chertkov O."/>
            <person name="Bruce D.C."/>
            <person name="Detter J.C."/>
            <person name="Johnson S.L."/>
            <person name="Han C.S."/>
        </authorList>
    </citation>
    <scope>NUCLEOTIDE SEQUENCE [LARGE SCALE GENOMIC DNA]</scope>
    <source>
        <strain evidence="1 2">HD-789</strain>
    </source>
</reference>
<protein>
    <recommendedName>
        <fullName evidence="3">Phage protein</fullName>
    </recommendedName>
</protein>
<organism evidence="1 2">
    <name type="scientific">Bacillus thuringiensis HD-789</name>
    <dbReference type="NCBI Taxonomy" id="1217737"/>
    <lineage>
        <taxon>Bacteria</taxon>
        <taxon>Bacillati</taxon>
        <taxon>Bacillota</taxon>
        <taxon>Bacilli</taxon>
        <taxon>Bacillales</taxon>
        <taxon>Bacillaceae</taxon>
        <taxon>Bacillus</taxon>
        <taxon>Bacillus cereus group</taxon>
    </lineage>
</organism>